<proteinExistence type="predicted"/>
<dbReference type="RefSeq" id="WP_156949573.1">
    <property type="nucleotide sequence ID" value="NZ_RAQK01000001.1"/>
</dbReference>
<dbReference type="EMBL" id="RAQK01000001">
    <property type="protein sequence ID" value="RKE95885.1"/>
    <property type="molecule type" value="Genomic_DNA"/>
</dbReference>
<dbReference type="AlphaFoldDB" id="A0A420DNT0"/>
<gene>
    <name evidence="1" type="ORF">C8N30_0430</name>
</gene>
<sequence length="55" mass="5946">MRILTDLGSDQNNLSAGNFRLLDLFKASFSVDGRETWAVILPACVGSGDNKFGNL</sequence>
<protein>
    <submittedName>
        <fullName evidence="1">Uncharacterized protein</fullName>
    </submittedName>
</protein>
<accession>A0A420DNT0</accession>
<name>A0A420DNT0_9RHOB</name>
<dbReference type="STRING" id="1443111.Z949_2396"/>
<dbReference type="Proteomes" id="UP000284407">
    <property type="component" value="Unassembled WGS sequence"/>
</dbReference>
<organism evidence="1 2">
    <name type="scientific">Sulfitobacter guttiformis</name>
    <dbReference type="NCBI Taxonomy" id="74349"/>
    <lineage>
        <taxon>Bacteria</taxon>
        <taxon>Pseudomonadati</taxon>
        <taxon>Pseudomonadota</taxon>
        <taxon>Alphaproteobacteria</taxon>
        <taxon>Rhodobacterales</taxon>
        <taxon>Roseobacteraceae</taxon>
        <taxon>Sulfitobacter</taxon>
    </lineage>
</organism>
<reference evidence="1 2" key="1">
    <citation type="submission" date="2018-09" db="EMBL/GenBank/DDBJ databases">
        <title>Genomic Encyclopedia of Archaeal and Bacterial Type Strains, Phase II (KMG-II): from individual species to whole genera.</title>
        <authorList>
            <person name="Goeker M."/>
        </authorList>
    </citation>
    <scope>NUCLEOTIDE SEQUENCE [LARGE SCALE GENOMIC DNA]</scope>
    <source>
        <strain evidence="1 2">DSM 11458</strain>
    </source>
</reference>
<evidence type="ECO:0000313" key="2">
    <source>
        <dbReference type="Proteomes" id="UP000284407"/>
    </source>
</evidence>
<keyword evidence="2" id="KW-1185">Reference proteome</keyword>
<evidence type="ECO:0000313" key="1">
    <source>
        <dbReference type="EMBL" id="RKE95885.1"/>
    </source>
</evidence>
<comment type="caution">
    <text evidence="1">The sequence shown here is derived from an EMBL/GenBank/DDBJ whole genome shotgun (WGS) entry which is preliminary data.</text>
</comment>